<dbReference type="SMART" id="SM00686">
    <property type="entry name" value="DM13"/>
    <property type="match status" value="2"/>
</dbReference>
<evidence type="ECO:0000313" key="5">
    <source>
        <dbReference type="EMBL" id="KAF0312975.1"/>
    </source>
</evidence>
<name>A0A6A4X154_AMPAM</name>
<evidence type="ECO:0000256" key="1">
    <source>
        <dbReference type="ARBA" id="ARBA00022737"/>
    </source>
</evidence>
<keyword evidence="2" id="KW-0472">Membrane</keyword>
<feature type="domain" description="DOMON" evidence="3">
    <location>
        <begin position="273"/>
        <end position="385"/>
    </location>
</feature>
<evidence type="ECO:0000259" key="4">
    <source>
        <dbReference type="PROSITE" id="PS51549"/>
    </source>
</evidence>
<dbReference type="PROSITE" id="PS50836">
    <property type="entry name" value="DOMON"/>
    <property type="match status" value="1"/>
</dbReference>
<keyword evidence="2" id="KW-1133">Transmembrane helix</keyword>
<dbReference type="PANTHER" id="PTHR24036:SF16">
    <property type="entry name" value="KNICKKOPF"/>
    <property type="match status" value="1"/>
</dbReference>
<dbReference type="CDD" id="cd09631">
    <property type="entry name" value="DOMON_DOH"/>
    <property type="match status" value="1"/>
</dbReference>
<comment type="caution">
    <text evidence="5">The sequence shown here is derived from an EMBL/GenBank/DDBJ whole genome shotgun (WGS) entry which is preliminary data.</text>
</comment>
<dbReference type="InterPro" id="IPR052126">
    <property type="entry name" value="Spindle_Org/Thrombomodulin"/>
</dbReference>
<feature type="domain" description="DM13" evidence="4">
    <location>
        <begin position="23"/>
        <end position="130"/>
    </location>
</feature>
<dbReference type="Proteomes" id="UP000440578">
    <property type="component" value="Unassembled WGS sequence"/>
</dbReference>
<dbReference type="SMART" id="SM00664">
    <property type="entry name" value="DoH"/>
    <property type="match status" value="1"/>
</dbReference>
<dbReference type="InterPro" id="IPR019545">
    <property type="entry name" value="DM13_domain"/>
</dbReference>
<keyword evidence="6" id="KW-1185">Reference proteome</keyword>
<dbReference type="InterPro" id="IPR045266">
    <property type="entry name" value="DOH_DOMON"/>
</dbReference>
<protein>
    <submittedName>
        <fullName evidence="5">Protein Skeletor, isoforms B/C</fullName>
    </submittedName>
</protein>
<organism evidence="5 6">
    <name type="scientific">Amphibalanus amphitrite</name>
    <name type="common">Striped barnacle</name>
    <name type="synonym">Balanus amphitrite</name>
    <dbReference type="NCBI Taxonomy" id="1232801"/>
    <lineage>
        <taxon>Eukaryota</taxon>
        <taxon>Metazoa</taxon>
        <taxon>Ecdysozoa</taxon>
        <taxon>Arthropoda</taxon>
        <taxon>Crustacea</taxon>
        <taxon>Multicrustacea</taxon>
        <taxon>Cirripedia</taxon>
        <taxon>Thoracica</taxon>
        <taxon>Thoracicalcarea</taxon>
        <taxon>Balanomorpha</taxon>
        <taxon>Balanoidea</taxon>
        <taxon>Balanidae</taxon>
        <taxon>Amphibalaninae</taxon>
        <taxon>Amphibalanus</taxon>
    </lineage>
</organism>
<feature type="domain" description="DM13" evidence="4">
    <location>
        <begin position="139"/>
        <end position="246"/>
    </location>
</feature>
<dbReference type="Pfam" id="PF03351">
    <property type="entry name" value="DOMON"/>
    <property type="match status" value="1"/>
</dbReference>
<feature type="transmembrane region" description="Helical" evidence="2">
    <location>
        <begin position="623"/>
        <end position="648"/>
    </location>
</feature>
<evidence type="ECO:0000259" key="3">
    <source>
        <dbReference type="PROSITE" id="PS50836"/>
    </source>
</evidence>
<proteinExistence type="predicted"/>
<dbReference type="Pfam" id="PF10517">
    <property type="entry name" value="DM13"/>
    <property type="match status" value="2"/>
</dbReference>
<evidence type="ECO:0000256" key="2">
    <source>
        <dbReference type="SAM" id="Phobius"/>
    </source>
</evidence>
<keyword evidence="1" id="KW-0677">Repeat</keyword>
<evidence type="ECO:0000313" key="6">
    <source>
        <dbReference type="Proteomes" id="UP000440578"/>
    </source>
</evidence>
<dbReference type="InterPro" id="IPR005018">
    <property type="entry name" value="DOMON_domain"/>
</dbReference>
<dbReference type="OrthoDB" id="2448405at2759"/>
<sequence>MFVMKLPTAATGSAQDSKEPYLGKFINKFNSYHHQVSGHVYAVDQYTILIKDFSYDGEGTDTFFWAGSNNRPGPRGFILPDEHDSTNVLQRYHNNDVTLTLPQDKKLSDIKWLAVYDLTVQDTFGDVYIPEGFEAPQPQSLTSLSRRGHGVSSGQIRIIDSKTIEVKDFSYDGTGGEVYFWVGVGPQPSSKGVKVPDEYGYVNPLRRYDKEDVLVTLPGEMTIFDIKWLAVWNVDEKQGYGWAIIPDGLNIPPSLVEIIPMKTKFPNCEQLHKDLQIRWSTHGPSITMELAAQIEEDEYVAFGFSGSQTKTQMLGGDAVCLKVLDVFKGVCPDEKVGGLSNFQFTSRSREDGITSFQFRRDFDTRDEGDILVSDTEGAYIIWAIGKLDKDLKPTFHRLYPKHNIKINFNRKPEELNCQAFTSVQHPKRKPWGPFHFSDINIQKITARLGPSGGMRGFTGTTGQLSSSLAWYLHGYLVPEIYLKRGQTYKFLVEGGKNPADPEFYHPFIITDDPVGGYGQLDEEARREIRVLAGVEFTRRGKPQPTAAGRLCVWKHQDTGDRRLDDDFSDFKRFRNSLRLHCEGGEAAVLEVTPNNTWPATVYYHSYSRPHMGWQLHIVDELPVLVGAAAPGAAAAAALTLTALLALAIGA</sequence>
<accession>A0A6A4X154</accession>
<reference evidence="5 6" key="1">
    <citation type="submission" date="2019-07" db="EMBL/GenBank/DDBJ databases">
        <title>Draft genome assembly of a fouling barnacle, Amphibalanus amphitrite (Darwin, 1854): The first reference genome for Thecostraca.</title>
        <authorList>
            <person name="Kim W."/>
        </authorList>
    </citation>
    <scope>NUCLEOTIDE SEQUENCE [LARGE SCALE GENOMIC DNA]</scope>
    <source>
        <strain evidence="5">SNU_AA5</strain>
        <tissue evidence="5">Soma without cirri and trophi</tissue>
    </source>
</reference>
<dbReference type="EMBL" id="VIIS01000125">
    <property type="protein sequence ID" value="KAF0312975.1"/>
    <property type="molecule type" value="Genomic_DNA"/>
</dbReference>
<dbReference type="PROSITE" id="PS51549">
    <property type="entry name" value="DM13"/>
    <property type="match status" value="2"/>
</dbReference>
<gene>
    <name evidence="5" type="primary">Skeletor_5</name>
    <name evidence="5" type="ORF">FJT64_016408</name>
</gene>
<dbReference type="PANTHER" id="PTHR24036">
    <property type="entry name" value="SKELETOR-RELATED"/>
    <property type="match status" value="1"/>
</dbReference>
<keyword evidence="2" id="KW-0812">Transmembrane</keyword>
<dbReference type="AlphaFoldDB" id="A0A6A4X154"/>